<dbReference type="Proteomes" id="UP000234789">
    <property type="component" value="Unassembled WGS sequence"/>
</dbReference>
<dbReference type="RefSeq" id="WP_028600276.1">
    <property type="nucleotide sequence ID" value="NZ_BIMM01000030.1"/>
</dbReference>
<dbReference type="CDD" id="cd07814">
    <property type="entry name" value="SRPBCC_CalC_Aha1-like"/>
    <property type="match status" value="1"/>
</dbReference>
<sequence>MPSSSDRQLPEIRQVQVLRAPIEKVWEAAATSAGIEAWFMPNTFVAEEGAEFILHAGPFGDSRCRVTELSPPHRLSFDWGEQWSVAFELKELEPGVTEFTVIHGGWSEDGVTEFGQSHREVRERMNGGWAGIVKKLAAVLEG</sequence>
<evidence type="ECO:0000256" key="1">
    <source>
        <dbReference type="ARBA" id="ARBA00006817"/>
    </source>
</evidence>
<name>A0A2N5N240_9BACL</name>
<dbReference type="OrthoDB" id="2355173at2"/>
<evidence type="ECO:0000313" key="4">
    <source>
        <dbReference type="Proteomes" id="UP000234789"/>
    </source>
</evidence>
<dbReference type="InterPro" id="IPR023393">
    <property type="entry name" value="START-like_dom_sf"/>
</dbReference>
<feature type="domain" description="Activator of Hsp90 ATPase homologue 1/2-like C-terminal" evidence="2">
    <location>
        <begin position="19"/>
        <end position="141"/>
    </location>
</feature>
<organism evidence="3 4">
    <name type="scientific">Paenibacillus pasadenensis</name>
    <dbReference type="NCBI Taxonomy" id="217090"/>
    <lineage>
        <taxon>Bacteria</taxon>
        <taxon>Bacillati</taxon>
        <taxon>Bacillota</taxon>
        <taxon>Bacilli</taxon>
        <taxon>Bacillales</taxon>
        <taxon>Paenibacillaceae</taxon>
        <taxon>Paenibacillus</taxon>
    </lineage>
</organism>
<keyword evidence="4" id="KW-1185">Reference proteome</keyword>
<dbReference type="Pfam" id="PF08327">
    <property type="entry name" value="AHSA1"/>
    <property type="match status" value="1"/>
</dbReference>
<dbReference type="Gene3D" id="3.30.530.20">
    <property type="match status" value="1"/>
</dbReference>
<dbReference type="AlphaFoldDB" id="A0A2N5N240"/>
<dbReference type="InterPro" id="IPR013538">
    <property type="entry name" value="ASHA1/2-like_C"/>
</dbReference>
<accession>A0A2N5N240</accession>
<dbReference type="EMBL" id="NFEZ01000004">
    <property type="protein sequence ID" value="PLT44386.1"/>
    <property type="molecule type" value="Genomic_DNA"/>
</dbReference>
<gene>
    <name evidence="3" type="ORF">B8V81_2817</name>
</gene>
<evidence type="ECO:0000259" key="2">
    <source>
        <dbReference type="Pfam" id="PF08327"/>
    </source>
</evidence>
<reference evidence="3 4" key="1">
    <citation type="submission" date="2017-05" db="EMBL/GenBank/DDBJ databases">
        <title>Functional genome analysis of Paenibacillus pasadenensis strain R16: insights on endophytic life style and antifungal activity.</title>
        <authorList>
            <person name="Passera A."/>
            <person name="Marcolungo L."/>
            <person name="Casati P."/>
            <person name="Brasca M."/>
            <person name="Quaglino F."/>
            <person name="Delledonne M."/>
        </authorList>
    </citation>
    <scope>NUCLEOTIDE SEQUENCE [LARGE SCALE GENOMIC DNA]</scope>
    <source>
        <strain evidence="3 4">R16</strain>
    </source>
</reference>
<proteinExistence type="inferred from homology"/>
<dbReference type="SUPFAM" id="SSF55961">
    <property type="entry name" value="Bet v1-like"/>
    <property type="match status" value="1"/>
</dbReference>
<protein>
    <recommendedName>
        <fullName evidence="2">Activator of Hsp90 ATPase homologue 1/2-like C-terminal domain-containing protein</fullName>
    </recommendedName>
</protein>
<evidence type="ECO:0000313" key="3">
    <source>
        <dbReference type="EMBL" id="PLT44386.1"/>
    </source>
</evidence>
<comment type="similarity">
    <text evidence="1">Belongs to the AHA1 family.</text>
</comment>
<comment type="caution">
    <text evidence="3">The sequence shown here is derived from an EMBL/GenBank/DDBJ whole genome shotgun (WGS) entry which is preliminary data.</text>
</comment>